<dbReference type="AlphaFoldDB" id="A0A2P6MQ73"/>
<gene>
    <name evidence="1" type="ORF">PROFUN_16629</name>
</gene>
<proteinExistence type="predicted"/>
<accession>A0A2P6MQ73</accession>
<protein>
    <submittedName>
        <fullName evidence="1">Uncharacterized protein</fullName>
    </submittedName>
</protein>
<dbReference type="Proteomes" id="UP000241769">
    <property type="component" value="Unassembled WGS sequence"/>
</dbReference>
<evidence type="ECO:0000313" key="1">
    <source>
        <dbReference type="EMBL" id="PRP73859.1"/>
    </source>
</evidence>
<comment type="caution">
    <text evidence="1">The sequence shown here is derived from an EMBL/GenBank/DDBJ whole genome shotgun (WGS) entry which is preliminary data.</text>
</comment>
<evidence type="ECO:0000313" key="2">
    <source>
        <dbReference type="Proteomes" id="UP000241769"/>
    </source>
</evidence>
<keyword evidence="2" id="KW-1185">Reference proteome</keyword>
<organism evidence="1 2">
    <name type="scientific">Planoprotostelium fungivorum</name>
    <dbReference type="NCBI Taxonomy" id="1890364"/>
    <lineage>
        <taxon>Eukaryota</taxon>
        <taxon>Amoebozoa</taxon>
        <taxon>Evosea</taxon>
        <taxon>Variosea</taxon>
        <taxon>Cavosteliida</taxon>
        <taxon>Cavosteliaceae</taxon>
        <taxon>Planoprotostelium</taxon>
    </lineage>
</organism>
<reference evidence="1 2" key="1">
    <citation type="journal article" date="2018" name="Genome Biol. Evol.">
        <title>Multiple Roots of Fruiting Body Formation in Amoebozoa.</title>
        <authorList>
            <person name="Hillmann F."/>
            <person name="Forbes G."/>
            <person name="Novohradska S."/>
            <person name="Ferling I."/>
            <person name="Riege K."/>
            <person name="Groth M."/>
            <person name="Westermann M."/>
            <person name="Marz M."/>
            <person name="Spaller T."/>
            <person name="Winckler T."/>
            <person name="Schaap P."/>
            <person name="Glockner G."/>
        </authorList>
    </citation>
    <scope>NUCLEOTIDE SEQUENCE [LARGE SCALE GENOMIC DNA]</scope>
    <source>
        <strain evidence="1 2">Jena</strain>
    </source>
</reference>
<dbReference type="EMBL" id="MDYQ01000537">
    <property type="protein sequence ID" value="PRP73859.1"/>
    <property type="molecule type" value="Genomic_DNA"/>
</dbReference>
<name>A0A2P6MQ73_9EUKA</name>
<sequence length="198" mass="22637">MEMDMMTVQIRRKSLFARECKCQSKEDSSKAEMEKSGFLQLKMLSSAEWTNKYAVIPKGQWPVLWLFDKASKITSDEKSGKVYPLHKATFFFFLQASYQTDRKAWLQVLTDKNVVDVSRAESKMVESTLSVVTAFVDENCNMSIGTFNLRGLQHGEGGLVYNDDGSWYEGSFDSGECRPRTCLRFQSEECLFLPTLPL</sequence>
<dbReference type="InParanoid" id="A0A2P6MQ73"/>